<feature type="transmembrane region" description="Helical" evidence="1">
    <location>
        <begin position="12"/>
        <end position="31"/>
    </location>
</feature>
<gene>
    <name evidence="2" type="ORF">SM124_06665</name>
</gene>
<evidence type="ECO:0000256" key="1">
    <source>
        <dbReference type="SAM" id="Phobius"/>
    </source>
</evidence>
<keyword evidence="1" id="KW-0812">Transmembrane</keyword>
<keyword evidence="1" id="KW-1133">Transmembrane helix</keyword>
<protein>
    <recommendedName>
        <fullName evidence="4">ABC-2 family transporter protein</fullName>
    </recommendedName>
</protein>
<dbReference type="EMBL" id="JAXOFX010000003">
    <property type="protein sequence ID" value="MDZ5471427.1"/>
    <property type="molecule type" value="Genomic_DNA"/>
</dbReference>
<evidence type="ECO:0000313" key="3">
    <source>
        <dbReference type="Proteomes" id="UP001290455"/>
    </source>
</evidence>
<comment type="caution">
    <text evidence="2">The sequence shown here is derived from an EMBL/GenBank/DDBJ whole genome shotgun (WGS) entry which is preliminary data.</text>
</comment>
<keyword evidence="3" id="KW-1185">Reference proteome</keyword>
<dbReference type="Proteomes" id="UP001290455">
    <property type="component" value="Unassembled WGS sequence"/>
</dbReference>
<sequence length="381" mass="44702">MNVLLHELRKIFNWKIVLIIATLSFIMYQLFLSFHITHFPNGRPDLDIYRVTTKMIEDYGHTLEDEEYLDFKGIYNERVKEADQLLQGREDFKNTGIKTYEEFSSIDIETNENIKKLSDKIMFEEKVDLFWELQAREYLIENIDFSMESETLGINPINQAQLEQIKELKESGTMKSIFPTNIFDNYNQLIVNETTLILLSIMVMTTPIFLRDKRKKLEYLQYTSKIGRSLFNKKLVASLLASFIIISVQLIIFFTIYSQNNTNMFFSSKINSNMNFYEYWMNITFGQYIILTVLAIYVLGLMTTLIVAYLSRVTPNYITVIGAQVPLAFLIVGVLYKYMIDLMGHMHIPKFVTPTSYIALVSLTMVVIFLRMRKEKRVDIL</sequence>
<evidence type="ECO:0008006" key="4">
    <source>
        <dbReference type="Google" id="ProtNLM"/>
    </source>
</evidence>
<evidence type="ECO:0000313" key="2">
    <source>
        <dbReference type="EMBL" id="MDZ5471427.1"/>
    </source>
</evidence>
<keyword evidence="1" id="KW-0472">Membrane</keyword>
<accession>A0ABU5IWB4</accession>
<feature type="transmembrane region" description="Helical" evidence="1">
    <location>
        <begin position="317"/>
        <end position="339"/>
    </location>
</feature>
<name>A0ABU5IWB4_9BACI</name>
<proteinExistence type="predicted"/>
<dbReference type="RefSeq" id="WP_322445722.1">
    <property type="nucleotide sequence ID" value="NZ_JAXOFX010000003.1"/>
</dbReference>
<reference evidence="2 3" key="1">
    <citation type="submission" date="2023-11" db="EMBL/GenBank/DDBJ databases">
        <title>Bacillus jintuensis, isolated from a mudflat on the Beibu Gulf coast.</title>
        <authorList>
            <person name="Li M."/>
        </authorList>
    </citation>
    <scope>NUCLEOTIDE SEQUENCE [LARGE SCALE GENOMIC DNA]</scope>
    <source>
        <strain evidence="2 3">31A1R</strain>
    </source>
</reference>
<feature type="transmembrane region" description="Helical" evidence="1">
    <location>
        <begin position="285"/>
        <end position="310"/>
    </location>
</feature>
<feature type="transmembrane region" description="Helical" evidence="1">
    <location>
        <begin position="235"/>
        <end position="257"/>
    </location>
</feature>
<feature type="transmembrane region" description="Helical" evidence="1">
    <location>
        <begin position="351"/>
        <end position="370"/>
    </location>
</feature>
<organism evidence="2 3">
    <name type="scientific">Robertmurraya mangrovi</name>
    <dbReference type="NCBI Taxonomy" id="3098077"/>
    <lineage>
        <taxon>Bacteria</taxon>
        <taxon>Bacillati</taxon>
        <taxon>Bacillota</taxon>
        <taxon>Bacilli</taxon>
        <taxon>Bacillales</taxon>
        <taxon>Bacillaceae</taxon>
        <taxon>Robertmurraya</taxon>
    </lineage>
</organism>
<feature type="transmembrane region" description="Helical" evidence="1">
    <location>
        <begin position="189"/>
        <end position="210"/>
    </location>
</feature>